<dbReference type="PROSITE" id="PS50850">
    <property type="entry name" value="MFS"/>
    <property type="match status" value="1"/>
</dbReference>
<keyword evidence="11" id="KW-1185">Reference proteome</keyword>
<feature type="transmembrane region" description="Helical" evidence="8">
    <location>
        <begin position="306"/>
        <end position="327"/>
    </location>
</feature>
<dbReference type="RefSeq" id="WP_015656907.1">
    <property type="nucleotide sequence ID" value="NC_020504.1"/>
</dbReference>
<dbReference type="KEGG" id="sdv:BN159_2134"/>
<dbReference type="InterPro" id="IPR011701">
    <property type="entry name" value="MFS"/>
</dbReference>
<feature type="transmembrane region" description="Helical" evidence="8">
    <location>
        <begin position="478"/>
        <end position="498"/>
    </location>
</feature>
<evidence type="ECO:0000256" key="3">
    <source>
        <dbReference type="ARBA" id="ARBA00022475"/>
    </source>
</evidence>
<dbReference type="AlphaFoldDB" id="K4QZK1"/>
<feature type="transmembrane region" description="Helical" evidence="8">
    <location>
        <begin position="58"/>
        <end position="75"/>
    </location>
</feature>
<evidence type="ECO:0000259" key="9">
    <source>
        <dbReference type="PROSITE" id="PS50850"/>
    </source>
</evidence>
<evidence type="ECO:0000313" key="11">
    <source>
        <dbReference type="Proteomes" id="UP000008043"/>
    </source>
</evidence>
<feature type="transmembrane region" description="Helical" evidence="8">
    <location>
        <begin position="140"/>
        <end position="161"/>
    </location>
</feature>
<feature type="transmembrane region" description="Helical" evidence="8">
    <location>
        <begin position="358"/>
        <end position="385"/>
    </location>
</feature>
<dbReference type="PATRIC" id="fig|1214101.3.peg.2167"/>
<keyword evidence="6 8" id="KW-0472">Membrane</keyword>
<gene>
    <name evidence="10" type="ORF">BN159_2134</name>
</gene>
<dbReference type="EMBL" id="HE971709">
    <property type="protein sequence ID" value="CCK26513.1"/>
    <property type="molecule type" value="Genomic_DNA"/>
</dbReference>
<dbReference type="Proteomes" id="UP000008043">
    <property type="component" value="Chromosome"/>
</dbReference>
<feature type="transmembrane region" description="Helical" evidence="8">
    <location>
        <begin position="201"/>
        <end position="221"/>
    </location>
</feature>
<evidence type="ECO:0000256" key="8">
    <source>
        <dbReference type="SAM" id="Phobius"/>
    </source>
</evidence>
<accession>K4QZK1</accession>
<feature type="transmembrane region" description="Helical" evidence="8">
    <location>
        <begin position="406"/>
        <end position="423"/>
    </location>
</feature>
<sequence>MTEDSLAERYPHRWWALGVLSLSLLIIGLDTTILNIALSTLATDLDADNRDLQWITDSYILVFAGLLLPAGAFGDRFGRKRVLIAGLVVFGVASVWCAWAPSADSLILARALMGLGAAVVTPLSLSLVPVMFTEQERSRAIAVWSVGMMLGLPLGPLVGGWLLEHYWWGSVFLINVPFIAVALLAGGALVPETRDPAKPRVDYAGALLITVGLAALVFGIIEGPNEGWSDPLIIGTLLGGAGLVVAFVLWERRAAQPLIDLSLFGNRRFTGATAVATAVSFTMFGVLFIVPQYLQVVLDNGTFGTGLRLLPLIVAFMLSAGVGDAMAKRLGPRATIAAGSVLLAGGLVYGAWSATTEGYGPIATAMTVMGLGLGLSLPTAMDVIVGELPENRTGTGVALTMAVRQVAAALGVALLGSLIASVYDDRVSSVADELGGEAGRIATDSVAGAAAVAARLDPSTGERLREAAFDGFTDALAVSFWVCAATALAGALAAAALLGRPRRRSPDRSRTTATL</sequence>
<dbReference type="Gene3D" id="1.20.1250.20">
    <property type="entry name" value="MFS general substrate transporter like domains"/>
    <property type="match status" value="1"/>
</dbReference>
<organism evidence="10 11">
    <name type="scientific">Streptomyces davaonensis (strain DSM 101723 / JCM 4913 / KCC S-0913 / 768)</name>
    <dbReference type="NCBI Taxonomy" id="1214101"/>
    <lineage>
        <taxon>Bacteria</taxon>
        <taxon>Bacillati</taxon>
        <taxon>Actinomycetota</taxon>
        <taxon>Actinomycetes</taxon>
        <taxon>Kitasatosporales</taxon>
        <taxon>Streptomycetaceae</taxon>
        <taxon>Streptomyces</taxon>
    </lineage>
</organism>
<keyword evidence="2" id="KW-0813">Transport</keyword>
<dbReference type="SUPFAM" id="SSF103473">
    <property type="entry name" value="MFS general substrate transporter"/>
    <property type="match status" value="1"/>
</dbReference>
<dbReference type="InterPro" id="IPR036259">
    <property type="entry name" value="MFS_trans_sf"/>
</dbReference>
<reference evidence="10 11" key="1">
    <citation type="journal article" date="2012" name="J. Bacteriol.">
        <title>Genome sequence of the bacterium Streptomyces davawensis JCM 4913 and heterologous production of the unique antibiotic roseoflavin.</title>
        <authorList>
            <person name="Jankowitsch F."/>
            <person name="Schwarz J."/>
            <person name="Ruckert C."/>
            <person name="Gust B."/>
            <person name="Szczepanowski R."/>
            <person name="Blom J."/>
            <person name="Pelzer S."/>
            <person name="Kalinowski J."/>
            <person name="Mack M."/>
        </authorList>
    </citation>
    <scope>NUCLEOTIDE SEQUENCE [LARGE SCALE GENOMIC DNA]</scope>
    <source>
        <strain evidence="11">DSM 101723 / JCM 4913 / KCC S-0913 / 768</strain>
    </source>
</reference>
<dbReference type="STRING" id="1214101.BN159_2134"/>
<keyword evidence="4 8" id="KW-0812">Transmembrane</keyword>
<feature type="domain" description="Major facilitator superfamily (MFS) profile" evidence="9">
    <location>
        <begin position="16"/>
        <end position="502"/>
    </location>
</feature>
<evidence type="ECO:0000256" key="7">
    <source>
        <dbReference type="ARBA" id="ARBA00023251"/>
    </source>
</evidence>
<evidence type="ECO:0000256" key="6">
    <source>
        <dbReference type="ARBA" id="ARBA00023136"/>
    </source>
</evidence>
<dbReference type="InterPro" id="IPR004638">
    <property type="entry name" value="EmrB-like"/>
</dbReference>
<evidence type="ECO:0000256" key="1">
    <source>
        <dbReference type="ARBA" id="ARBA00004651"/>
    </source>
</evidence>
<dbReference type="OrthoDB" id="9781469at2"/>
<feature type="transmembrane region" description="Helical" evidence="8">
    <location>
        <begin position="233"/>
        <end position="250"/>
    </location>
</feature>
<feature type="transmembrane region" description="Helical" evidence="8">
    <location>
        <begin position="271"/>
        <end position="294"/>
    </location>
</feature>
<feature type="transmembrane region" description="Helical" evidence="8">
    <location>
        <begin position="334"/>
        <end position="352"/>
    </location>
</feature>
<feature type="transmembrane region" description="Helical" evidence="8">
    <location>
        <begin position="167"/>
        <end position="189"/>
    </location>
</feature>
<protein>
    <submittedName>
        <fullName evidence="10">Integral membrane efflux protein</fullName>
    </submittedName>
</protein>
<dbReference type="GO" id="GO:0046677">
    <property type="term" value="P:response to antibiotic"/>
    <property type="evidence" value="ECO:0007669"/>
    <property type="project" value="UniProtKB-KW"/>
</dbReference>
<feature type="transmembrane region" description="Helical" evidence="8">
    <location>
        <begin position="82"/>
        <end position="101"/>
    </location>
</feature>
<evidence type="ECO:0000256" key="4">
    <source>
        <dbReference type="ARBA" id="ARBA00022692"/>
    </source>
</evidence>
<proteinExistence type="predicted"/>
<keyword evidence="7" id="KW-0046">Antibiotic resistance</keyword>
<dbReference type="NCBIfam" id="TIGR00711">
    <property type="entry name" value="efflux_EmrB"/>
    <property type="match status" value="1"/>
</dbReference>
<dbReference type="eggNOG" id="COG0477">
    <property type="taxonomic scope" value="Bacteria"/>
</dbReference>
<evidence type="ECO:0000313" key="10">
    <source>
        <dbReference type="EMBL" id="CCK26513.1"/>
    </source>
</evidence>
<dbReference type="GO" id="GO:0022857">
    <property type="term" value="F:transmembrane transporter activity"/>
    <property type="evidence" value="ECO:0007669"/>
    <property type="project" value="InterPro"/>
</dbReference>
<evidence type="ECO:0000256" key="2">
    <source>
        <dbReference type="ARBA" id="ARBA00022448"/>
    </source>
</evidence>
<keyword evidence="3" id="KW-1003">Cell membrane</keyword>
<feature type="transmembrane region" description="Helical" evidence="8">
    <location>
        <begin position="14"/>
        <end position="38"/>
    </location>
</feature>
<dbReference type="HOGENOM" id="CLU_000960_28_2_11"/>
<dbReference type="GO" id="GO:0005886">
    <property type="term" value="C:plasma membrane"/>
    <property type="evidence" value="ECO:0007669"/>
    <property type="project" value="UniProtKB-SubCell"/>
</dbReference>
<comment type="subcellular location">
    <subcellularLocation>
        <location evidence="1">Cell membrane</location>
        <topology evidence="1">Multi-pass membrane protein</topology>
    </subcellularLocation>
</comment>
<feature type="transmembrane region" description="Helical" evidence="8">
    <location>
        <begin position="107"/>
        <end position="128"/>
    </location>
</feature>
<dbReference type="PANTHER" id="PTHR42718:SF42">
    <property type="entry name" value="EXPORT PROTEIN"/>
    <property type="match status" value="1"/>
</dbReference>
<dbReference type="Pfam" id="PF07690">
    <property type="entry name" value="MFS_1"/>
    <property type="match status" value="1"/>
</dbReference>
<dbReference type="Gene3D" id="1.20.1720.10">
    <property type="entry name" value="Multidrug resistance protein D"/>
    <property type="match status" value="1"/>
</dbReference>
<dbReference type="CDD" id="cd17321">
    <property type="entry name" value="MFS_MMR_MDR_like"/>
    <property type="match status" value="1"/>
</dbReference>
<name>K4QZK1_STRDJ</name>
<evidence type="ECO:0000256" key="5">
    <source>
        <dbReference type="ARBA" id="ARBA00022989"/>
    </source>
</evidence>
<keyword evidence="5 8" id="KW-1133">Transmembrane helix</keyword>
<dbReference type="PANTHER" id="PTHR42718">
    <property type="entry name" value="MAJOR FACILITATOR SUPERFAMILY MULTIDRUG TRANSPORTER MFSC"/>
    <property type="match status" value="1"/>
</dbReference>
<dbReference type="InterPro" id="IPR020846">
    <property type="entry name" value="MFS_dom"/>
</dbReference>